<dbReference type="InterPro" id="IPR029056">
    <property type="entry name" value="Ribokinase-like"/>
</dbReference>
<dbReference type="NCBIfam" id="TIGR02198">
    <property type="entry name" value="rfaE_dom_I"/>
    <property type="match status" value="1"/>
</dbReference>
<keyword evidence="1" id="KW-0808">Transferase</keyword>
<dbReference type="GO" id="GO:0005829">
    <property type="term" value="C:cytosol"/>
    <property type="evidence" value="ECO:0007669"/>
    <property type="project" value="TreeGrafter"/>
</dbReference>
<proteinExistence type="predicted"/>
<evidence type="ECO:0000256" key="1">
    <source>
        <dbReference type="ARBA" id="ARBA00022679"/>
    </source>
</evidence>
<dbReference type="GO" id="GO:0016773">
    <property type="term" value="F:phosphotransferase activity, alcohol group as acceptor"/>
    <property type="evidence" value="ECO:0007669"/>
    <property type="project" value="InterPro"/>
</dbReference>
<sequence length="324" mass="35459">MLSKKLSDLNQQKTPHILVIGDVMLDHYIFGNANRLSPEAPVPVVNVKNESKIIGGAGNVANNITALGGKVSLASVAGADDFGKEIKNILQDKNIHSDALFFDNSRSSTIKTRVLASNHQIVRIDRENLHEINSLLEQQIFEAVKPLISDADIIILSDYNKGLLTFNLCQNIISYANSNYKKVLIDPKGIDYSKYKGAFLIKPNRKELSETSRIENINNQEKLRAAADVIFKNTHTEHLVVTLSEEGMAILTPQSCEVLPVQATEVYDVTGAGDTVIATMAYCLALGFNLHEACQIANYAAAIVIKHVGSATTSIEEIISEIED</sequence>
<accession>A0A7K0FKR5</accession>
<dbReference type="InterPro" id="IPR002173">
    <property type="entry name" value="Carboh/pur_kinase_PfkB_CS"/>
</dbReference>
<dbReference type="SUPFAM" id="SSF53613">
    <property type="entry name" value="Ribokinase-like"/>
    <property type="match status" value="1"/>
</dbReference>
<protein>
    <submittedName>
        <fullName evidence="4">D-glycero-beta-D-manno-heptose-7-phosphate kinase</fullName>
    </submittedName>
</protein>
<dbReference type="InterPro" id="IPR011611">
    <property type="entry name" value="PfkB_dom"/>
</dbReference>
<organism evidence="4 5">
    <name type="scientific">Pedobacter puniceum</name>
    <dbReference type="NCBI Taxonomy" id="2666136"/>
    <lineage>
        <taxon>Bacteria</taxon>
        <taxon>Pseudomonadati</taxon>
        <taxon>Bacteroidota</taxon>
        <taxon>Sphingobacteriia</taxon>
        <taxon>Sphingobacteriales</taxon>
        <taxon>Sphingobacteriaceae</taxon>
        <taxon>Pedobacter</taxon>
    </lineage>
</organism>
<dbReference type="GO" id="GO:0033785">
    <property type="term" value="F:heptose 7-phosphate kinase activity"/>
    <property type="evidence" value="ECO:0007669"/>
    <property type="project" value="TreeGrafter"/>
</dbReference>
<dbReference type="PROSITE" id="PS00583">
    <property type="entry name" value="PFKB_KINASES_1"/>
    <property type="match status" value="1"/>
</dbReference>
<comment type="caution">
    <text evidence="4">The sequence shown here is derived from an EMBL/GenBank/DDBJ whole genome shotgun (WGS) entry which is preliminary data.</text>
</comment>
<feature type="domain" description="Carbohydrate kinase PfkB" evidence="3">
    <location>
        <begin position="16"/>
        <end position="313"/>
    </location>
</feature>
<name>A0A7K0FKR5_9SPHI</name>
<dbReference type="GO" id="GO:0033786">
    <property type="term" value="F:heptose-1-phosphate adenylyltransferase activity"/>
    <property type="evidence" value="ECO:0007669"/>
    <property type="project" value="TreeGrafter"/>
</dbReference>
<dbReference type="PANTHER" id="PTHR46969:SF1">
    <property type="entry name" value="BIFUNCTIONAL PROTEIN HLDE"/>
    <property type="match status" value="1"/>
</dbReference>
<evidence type="ECO:0000313" key="4">
    <source>
        <dbReference type="EMBL" id="MRX46005.1"/>
    </source>
</evidence>
<dbReference type="Gene3D" id="3.40.1190.20">
    <property type="match status" value="1"/>
</dbReference>
<keyword evidence="5" id="KW-1185">Reference proteome</keyword>
<dbReference type="PANTHER" id="PTHR46969">
    <property type="entry name" value="BIFUNCTIONAL PROTEIN HLDE"/>
    <property type="match status" value="1"/>
</dbReference>
<reference evidence="4 5" key="1">
    <citation type="submission" date="2019-11" db="EMBL/GenBank/DDBJ databases">
        <authorList>
            <person name="Cheng Q."/>
            <person name="Yang Z."/>
        </authorList>
    </citation>
    <scope>NUCLEOTIDE SEQUENCE [LARGE SCALE GENOMIC DNA]</scope>
    <source>
        <strain evidence="4 5">HX-22-1</strain>
    </source>
</reference>
<dbReference type="FunFam" id="3.40.1190.20:FF:000002">
    <property type="entry name" value="Bifunctional protein HldE"/>
    <property type="match status" value="1"/>
</dbReference>
<evidence type="ECO:0000259" key="3">
    <source>
        <dbReference type="Pfam" id="PF00294"/>
    </source>
</evidence>
<gene>
    <name evidence="4" type="primary">rfaE1</name>
    <name evidence="4" type="ORF">GJJ64_02275</name>
</gene>
<dbReference type="CDD" id="cd01172">
    <property type="entry name" value="RfaE_like"/>
    <property type="match status" value="1"/>
</dbReference>
<dbReference type="Proteomes" id="UP000462931">
    <property type="component" value="Unassembled WGS sequence"/>
</dbReference>
<dbReference type="InterPro" id="IPR011913">
    <property type="entry name" value="RfaE_dom_I"/>
</dbReference>
<dbReference type="Pfam" id="PF00294">
    <property type="entry name" value="PfkB"/>
    <property type="match status" value="1"/>
</dbReference>
<evidence type="ECO:0000256" key="2">
    <source>
        <dbReference type="ARBA" id="ARBA00022777"/>
    </source>
</evidence>
<dbReference type="AlphaFoldDB" id="A0A7K0FKR5"/>
<dbReference type="EMBL" id="WKJI01000001">
    <property type="protein sequence ID" value="MRX46005.1"/>
    <property type="molecule type" value="Genomic_DNA"/>
</dbReference>
<evidence type="ECO:0000313" key="5">
    <source>
        <dbReference type="Proteomes" id="UP000462931"/>
    </source>
</evidence>
<keyword evidence="2 4" id="KW-0418">Kinase</keyword>